<feature type="compositionally biased region" description="Low complexity" evidence="2">
    <location>
        <begin position="413"/>
        <end position="429"/>
    </location>
</feature>
<feature type="region of interest" description="Disordered" evidence="2">
    <location>
        <begin position="533"/>
        <end position="588"/>
    </location>
</feature>
<sequence>MSSQEQVDAFKELRSWLISSGSYHIWRRKSAVELLQETKAFYVKSESVLDTKQELKNTDHLHVRSPTVDVPTHYRTPGNGGPVLPVFPIGTCPPYPHHHFEHYEHVQREFENFVHQHVPFGINDAPSVSLASANLFPHIGSNTLGSNNKRSSGSGKNNCTRRSTLPSGSLRLHSQKNLQKEMNNAGSNIIGLPLPFPVGQQNSSVSPRSSVGMEKHAPSTLPAINSSPATLPNHGSGKKDDNPPPLPPKSPRTTSKPVRPQDFPQRLPVQGMPPDIQPPPPPRRVMPHENDHYQESNIQSKLRRLLHDGPGGMTMQDTNLVPITLPSPILPPTPPPDVTLESPMSDSGPIISPPPAFSTPVTPMLDRQNSSASEKSSQRHHPLSAAMSMVSVSISSISSRNSRKSIPDLSDISMRYSPRSRSSSSPMSPDDADGEEEDDDSSAKVPISKVKISNANLQKKSTIPKSVTENALCKVSNLETAIPPRLTSHSSEVSPIRRPILRSKSDLSHRYIKSGSSSNLLGSGFTLVHVDLGLPPPPPPHQNSHYSPHIYYHGAKQPDAPEQCYQQQQQQQQQRSQESPNLGKKRCSKSSLELERFFDKLGLDNSTPPPAPSNNPGDRSGSSSPVFFSSVSSVDSGPRRGGSIDSGDSPLGMKVGSRTVGGGGYNAPVASTSGSTIVVQHGEPSIVERNARVIKWLFNCRKAVDRR</sequence>
<accession>A0A8J2PKN6</accession>
<evidence type="ECO:0000313" key="5">
    <source>
        <dbReference type="Proteomes" id="UP000708208"/>
    </source>
</evidence>
<feature type="region of interest" description="Disordered" evidence="2">
    <location>
        <begin position="141"/>
        <end position="171"/>
    </location>
</feature>
<evidence type="ECO:0000313" key="4">
    <source>
        <dbReference type="EMBL" id="CAG7826889.1"/>
    </source>
</evidence>
<name>A0A8J2PKN6_9HEXA</name>
<evidence type="ECO:0000256" key="1">
    <source>
        <dbReference type="ARBA" id="ARBA00010576"/>
    </source>
</evidence>
<protein>
    <recommendedName>
        <fullName evidence="3">Centrosome-associated FAM110 C-terminal domain-containing protein</fullName>
    </recommendedName>
</protein>
<dbReference type="AlphaFoldDB" id="A0A8J2PKN6"/>
<keyword evidence="5" id="KW-1185">Reference proteome</keyword>
<dbReference type="InterPro" id="IPR025741">
    <property type="entry name" value="FAM110_C"/>
</dbReference>
<feature type="domain" description="Centrosome-associated FAM110 C-terminal" evidence="3">
    <location>
        <begin position="583"/>
        <end position="703"/>
    </location>
</feature>
<evidence type="ECO:0000259" key="3">
    <source>
        <dbReference type="Pfam" id="PF14160"/>
    </source>
</evidence>
<feature type="compositionally biased region" description="Pro residues" evidence="2">
    <location>
        <begin position="275"/>
        <end position="284"/>
    </location>
</feature>
<feature type="region of interest" description="Disordered" evidence="2">
    <location>
        <begin position="200"/>
        <end position="289"/>
    </location>
</feature>
<comment type="caution">
    <text evidence="4">The sequence shown here is derived from an EMBL/GenBank/DDBJ whole genome shotgun (WGS) entry which is preliminary data.</text>
</comment>
<dbReference type="OrthoDB" id="10028183at2759"/>
<feature type="compositionally biased region" description="Acidic residues" evidence="2">
    <location>
        <begin position="430"/>
        <end position="440"/>
    </location>
</feature>
<evidence type="ECO:0000256" key="2">
    <source>
        <dbReference type="SAM" id="MobiDB-lite"/>
    </source>
</evidence>
<dbReference type="EMBL" id="CAJVCH010541505">
    <property type="protein sequence ID" value="CAG7826889.1"/>
    <property type="molecule type" value="Genomic_DNA"/>
</dbReference>
<feature type="compositionally biased region" description="Low complexity" evidence="2">
    <location>
        <begin position="145"/>
        <end position="158"/>
    </location>
</feature>
<gene>
    <name evidence="4" type="ORF">AFUS01_LOCUS36920</name>
</gene>
<dbReference type="Proteomes" id="UP000708208">
    <property type="component" value="Unassembled WGS sequence"/>
</dbReference>
<dbReference type="InterPro" id="IPR025740">
    <property type="entry name" value="FAM110"/>
</dbReference>
<organism evidence="4 5">
    <name type="scientific">Allacma fusca</name>
    <dbReference type="NCBI Taxonomy" id="39272"/>
    <lineage>
        <taxon>Eukaryota</taxon>
        <taxon>Metazoa</taxon>
        <taxon>Ecdysozoa</taxon>
        <taxon>Arthropoda</taxon>
        <taxon>Hexapoda</taxon>
        <taxon>Collembola</taxon>
        <taxon>Symphypleona</taxon>
        <taxon>Sminthuridae</taxon>
        <taxon>Allacma</taxon>
    </lineage>
</organism>
<feature type="compositionally biased region" description="Polar residues" evidence="2">
    <location>
        <begin position="200"/>
        <end position="209"/>
    </location>
</feature>
<proteinExistence type="inferred from homology"/>
<dbReference type="PANTHER" id="PTHR14758:SF1">
    <property type="entry name" value="CENTROSOME-ASSOCIATED FAM110 C-TERMINAL DOMAIN-CONTAINING PROTEIN"/>
    <property type="match status" value="1"/>
</dbReference>
<dbReference type="PANTHER" id="PTHR14758">
    <property type="entry name" value="AGAP005440-PA"/>
    <property type="match status" value="1"/>
</dbReference>
<feature type="region of interest" description="Disordered" evidence="2">
    <location>
        <begin position="601"/>
        <end position="656"/>
    </location>
</feature>
<feature type="region of interest" description="Disordered" evidence="2">
    <location>
        <begin position="330"/>
        <end position="383"/>
    </location>
</feature>
<dbReference type="Pfam" id="PF14160">
    <property type="entry name" value="FAM110_C"/>
    <property type="match status" value="1"/>
</dbReference>
<reference evidence="4" key="1">
    <citation type="submission" date="2021-06" db="EMBL/GenBank/DDBJ databases">
        <authorList>
            <person name="Hodson N. C."/>
            <person name="Mongue J. A."/>
            <person name="Jaron S. K."/>
        </authorList>
    </citation>
    <scope>NUCLEOTIDE SEQUENCE</scope>
</reference>
<feature type="compositionally biased region" description="Low complexity" evidence="2">
    <location>
        <begin position="614"/>
        <end position="636"/>
    </location>
</feature>
<feature type="region of interest" description="Disordered" evidence="2">
    <location>
        <begin position="396"/>
        <end position="447"/>
    </location>
</feature>
<comment type="similarity">
    <text evidence="1">Belongs to the FAM110 family.</text>
</comment>